<dbReference type="RefSeq" id="WP_011585150.1">
    <property type="nucleotide sequence ID" value="NC_008255.1"/>
</dbReference>
<keyword evidence="1" id="KW-0326">Glycosidase</keyword>
<organism evidence="1 2">
    <name type="scientific">Cytophaga hutchinsonii (strain ATCC 33406 / DSM 1761 / CIP 103989 / NBRC 15051 / NCIMB 9469 / D465)</name>
    <dbReference type="NCBI Taxonomy" id="269798"/>
    <lineage>
        <taxon>Bacteria</taxon>
        <taxon>Pseudomonadati</taxon>
        <taxon>Bacteroidota</taxon>
        <taxon>Cytophagia</taxon>
        <taxon>Cytophagales</taxon>
        <taxon>Cytophagaceae</taxon>
        <taxon>Cytophaga</taxon>
    </lineage>
</organism>
<reference evidence="1 2" key="1">
    <citation type="journal article" date="2007" name="Appl. Environ. Microbiol.">
        <title>Genome sequence of the cellulolytic gliding bacterium Cytophaga hutchinsonii.</title>
        <authorList>
            <person name="Xie G."/>
            <person name="Bruce D.C."/>
            <person name="Challacombe J.F."/>
            <person name="Chertkov O."/>
            <person name="Detter J.C."/>
            <person name="Gilna P."/>
            <person name="Han C.S."/>
            <person name="Lucas S."/>
            <person name="Misra M."/>
            <person name="Myers G.L."/>
            <person name="Richardson P."/>
            <person name="Tapia R."/>
            <person name="Thayer N."/>
            <person name="Thompson L.S."/>
            <person name="Brettin T.S."/>
            <person name="Henrissat B."/>
            <person name="Wilson D.B."/>
            <person name="McBride M.J."/>
        </authorList>
    </citation>
    <scope>NUCLEOTIDE SEQUENCE [LARGE SCALE GENOMIC DNA]</scope>
    <source>
        <strain evidence="2">ATCC 33406 / DSM 1761 / CIP 103989 / NBRC 15051 / NCIMB 9469 / D465</strain>
    </source>
</reference>
<gene>
    <name evidence="1" type="ordered locus">CHU_1766</name>
</gene>
<dbReference type="Pfam" id="PF08713">
    <property type="entry name" value="DNA_alkylation"/>
    <property type="match status" value="1"/>
</dbReference>
<dbReference type="EMBL" id="CP000383">
    <property type="protein sequence ID" value="ABG59033.1"/>
    <property type="molecule type" value="Genomic_DNA"/>
</dbReference>
<dbReference type="InterPro" id="IPR016024">
    <property type="entry name" value="ARM-type_fold"/>
</dbReference>
<keyword evidence="2" id="KW-1185">Reference proteome</keyword>
<dbReference type="EC" id="3.2.2.-" evidence="1"/>
<dbReference type="Gene3D" id="1.25.40.290">
    <property type="entry name" value="ARM repeat domains"/>
    <property type="match status" value="1"/>
</dbReference>
<dbReference type="KEGG" id="chu:CHU_1766"/>
<name>A0A6N4SRR1_CYTH3</name>
<dbReference type="GO" id="GO:0016798">
    <property type="term" value="F:hydrolase activity, acting on glycosyl bonds"/>
    <property type="evidence" value="ECO:0007669"/>
    <property type="project" value="UniProtKB-KW"/>
</dbReference>
<keyword evidence="1" id="KW-0378">Hydrolase</keyword>
<evidence type="ECO:0000313" key="2">
    <source>
        <dbReference type="Proteomes" id="UP000001822"/>
    </source>
</evidence>
<accession>A0A6N4SRR1</accession>
<dbReference type="AlphaFoldDB" id="A0A6N4SRR1"/>
<protein>
    <submittedName>
        <fullName evidence="1">DNA-3-methylpurine glycosylase</fullName>
        <ecNumber evidence="1">3.2.2.-</ecNumber>
    </submittedName>
</protein>
<dbReference type="PROSITE" id="PS50077">
    <property type="entry name" value="HEAT_REPEAT"/>
    <property type="match status" value="1"/>
</dbReference>
<dbReference type="OrthoDB" id="9797162at2"/>
<dbReference type="InterPro" id="IPR014825">
    <property type="entry name" value="DNA_alkylation"/>
</dbReference>
<dbReference type="Proteomes" id="UP000001822">
    <property type="component" value="Chromosome"/>
</dbReference>
<proteinExistence type="predicted"/>
<evidence type="ECO:0000313" key="1">
    <source>
        <dbReference type="EMBL" id="ABG59033.1"/>
    </source>
</evidence>
<sequence>MEPLKYVYSPAFIDSLIAFLKKVHPSLNKKAFAAAVFDAEWDNRELKQRMKHLAHVLHQQLHQAYAKDIETIIALVHLLKADRDNHQSFEYLFLAEYVEIYGQHDVVLSMKAIEEITQYTSCEFAIRPFLIKHPEKVMKYMLKWSKHKHASVRRFSSEGCRPRLPWGMALPAFKKDPSLILPVLENLKTDESLYVRKSVANNLNDIAKDNPEVVIDLIKKWQGVSPYTDWIIKHGARTLLKKAHAEVLGLFGLQTTLACTVSNLTLIKNKIKIGDTLSFAFDLDTGSKADAKLRIEFAVYYVKAGGKPSRKLFKITENTYQKGKRVSFNKKLSFKDLTTRKHYAGKHTIAIVVNGNELIASDFHLLG</sequence>
<dbReference type="InterPro" id="IPR021133">
    <property type="entry name" value="HEAT_type_2"/>
</dbReference>
<dbReference type="SUPFAM" id="SSF48371">
    <property type="entry name" value="ARM repeat"/>
    <property type="match status" value="1"/>
</dbReference>